<proteinExistence type="predicted"/>
<name>A0AAV4XZP9_CAEEX</name>
<comment type="caution">
    <text evidence="1">The sequence shown here is derived from an EMBL/GenBank/DDBJ whole genome shotgun (WGS) entry which is preliminary data.</text>
</comment>
<protein>
    <submittedName>
        <fullName evidence="1">Uncharacterized protein</fullName>
    </submittedName>
</protein>
<dbReference type="EMBL" id="BPLR01001188">
    <property type="protein sequence ID" value="GIZ00643.1"/>
    <property type="molecule type" value="Genomic_DNA"/>
</dbReference>
<keyword evidence="2" id="KW-1185">Reference proteome</keyword>
<dbReference type="AlphaFoldDB" id="A0AAV4XZP9"/>
<dbReference type="Proteomes" id="UP001054945">
    <property type="component" value="Unassembled WGS sequence"/>
</dbReference>
<evidence type="ECO:0000313" key="2">
    <source>
        <dbReference type="Proteomes" id="UP001054945"/>
    </source>
</evidence>
<reference evidence="1 2" key="1">
    <citation type="submission" date="2021-06" db="EMBL/GenBank/DDBJ databases">
        <title>Caerostris extrusa draft genome.</title>
        <authorList>
            <person name="Kono N."/>
            <person name="Arakawa K."/>
        </authorList>
    </citation>
    <scope>NUCLEOTIDE SEQUENCE [LARGE SCALE GENOMIC DNA]</scope>
</reference>
<accession>A0AAV4XZP9</accession>
<evidence type="ECO:0000313" key="1">
    <source>
        <dbReference type="EMBL" id="GIZ00643.1"/>
    </source>
</evidence>
<gene>
    <name evidence="1" type="ORF">CEXT_650961</name>
</gene>
<organism evidence="1 2">
    <name type="scientific">Caerostris extrusa</name>
    <name type="common">Bark spider</name>
    <name type="synonym">Caerostris bankana</name>
    <dbReference type="NCBI Taxonomy" id="172846"/>
    <lineage>
        <taxon>Eukaryota</taxon>
        <taxon>Metazoa</taxon>
        <taxon>Ecdysozoa</taxon>
        <taxon>Arthropoda</taxon>
        <taxon>Chelicerata</taxon>
        <taxon>Arachnida</taxon>
        <taxon>Araneae</taxon>
        <taxon>Araneomorphae</taxon>
        <taxon>Entelegynae</taxon>
        <taxon>Araneoidea</taxon>
        <taxon>Araneidae</taxon>
        <taxon>Caerostris</taxon>
    </lineage>
</organism>
<sequence>MANPVQQKKNRNEFFGLFYEHYISAALFIVQANIYQAIQFAFNCFAGSVSDYVNAQQNSSNELLDKISGTEHFCCVIYRPSYQPIQFAFDSFAASVQTA</sequence>